<feature type="transmembrane region" description="Helical" evidence="6">
    <location>
        <begin position="162"/>
        <end position="185"/>
    </location>
</feature>
<comment type="caution">
    <text evidence="8">The sequence shown here is derived from an EMBL/GenBank/DDBJ whole genome shotgun (WGS) entry which is preliminary data.</text>
</comment>
<evidence type="ECO:0000256" key="5">
    <source>
        <dbReference type="ARBA" id="ARBA00023136"/>
    </source>
</evidence>
<feature type="transmembrane region" description="Helical" evidence="6">
    <location>
        <begin position="76"/>
        <end position="94"/>
    </location>
</feature>
<reference evidence="8" key="2">
    <citation type="submission" date="2021-09" db="EMBL/GenBank/DDBJ databases">
        <authorList>
            <person name="Gilroy R."/>
        </authorList>
    </citation>
    <scope>NUCLEOTIDE SEQUENCE</scope>
    <source>
        <strain evidence="8">CHK160-4876</strain>
    </source>
</reference>
<dbReference type="InterPro" id="IPR020846">
    <property type="entry name" value="MFS_dom"/>
</dbReference>
<reference evidence="8" key="1">
    <citation type="journal article" date="2021" name="PeerJ">
        <title>Extensive microbial diversity within the chicken gut microbiome revealed by metagenomics and culture.</title>
        <authorList>
            <person name="Gilroy R."/>
            <person name="Ravi A."/>
            <person name="Getino M."/>
            <person name="Pursley I."/>
            <person name="Horton D.L."/>
            <person name="Alikhan N.F."/>
            <person name="Baker D."/>
            <person name="Gharbi K."/>
            <person name="Hall N."/>
            <person name="Watson M."/>
            <person name="Adriaenssens E.M."/>
            <person name="Foster-Nyarko E."/>
            <person name="Jarju S."/>
            <person name="Secka A."/>
            <person name="Antonio M."/>
            <person name="Oren A."/>
            <person name="Chaudhuri R.R."/>
            <person name="La Ragione R."/>
            <person name="Hildebrand F."/>
            <person name="Pallen M.J."/>
        </authorList>
    </citation>
    <scope>NUCLEOTIDE SEQUENCE</scope>
    <source>
        <strain evidence="8">CHK160-4876</strain>
    </source>
</reference>
<gene>
    <name evidence="8" type="ORF">K8V30_02440</name>
</gene>
<protein>
    <submittedName>
        <fullName evidence="8">MFS transporter</fullName>
    </submittedName>
</protein>
<dbReference type="PANTHER" id="PTHR23523:SF2">
    <property type="entry name" value="2-NITROIMIDAZOLE TRANSPORTER"/>
    <property type="match status" value="1"/>
</dbReference>
<dbReference type="InterPro" id="IPR011701">
    <property type="entry name" value="MFS"/>
</dbReference>
<dbReference type="InterPro" id="IPR052524">
    <property type="entry name" value="MFS_Cyanate_Porter"/>
</dbReference>
<dbReference type="PROSITE" id="PS50850">
    <property type="entry name" value="MFS"/>
    <property type="match status" value="1"/>
</dbReference>
<feature type="transmembrane region" description="Helical" evidence="6">
    <location>
        <begin position="206"/>
        <end position="230"/>
    </location>
</feature>
<keyword evidence="4 6" id="KW-1133">Transmembrane helix</keyword>
<dbReference type="Proteomes" id="UP000700212">
    <property type="component" value="Unassembled WGS sequence"/>
</dbReference>
<feature type="transmembrane region" description="Helical" evidence="6">
    <location>
        <begin position="242"/>
        <end position="264"/>
    </location>
</feature>
<evidence type="ECO:0000259" key="7">
    <source>
        <dbReference type="PROSITE" id="PS50850"/>
    </source>
</evidence>
<organism evidence="8 9">
    <name type="scientific">Metalysinibacillus jejuensis</name>
    <dbReference type="NCBI Taxonomy" id="914327"/>
    <lineage>
        <taxon>Bacteria</taxon>
        <taxon>Bacillati</taxon>
        <taxon>Bacillota</taxon>
        <taxon>Bacilli</taxon>
        <taxon>Bacillales</taxon>
        <taxon>Caryophanaceae</taxon>
        <taxon>Metalysinibacillus</taxon>
    </lineage>
</organism>
<accession>A0A921T4F8</accession>
<evidence type="ECO:0000313" key="8">
    <source>
        <dbReference type="EMBL" id="HJH10548.1"/>
    </source>
</evidence>
<comment type="subcellular location">
    <subcellularLocation>
        <location evidence="1">Cell membrane</location>
        <topology evidence="1">Multi-pass membrane protein</topology>
    </subcellularLocation>
</comment>
<dbReference type="EMBL" id="DYTV01000029">
    <property type="protein sequence ID" value="HJH10548.1"/>
    <property type="molecule type" value="Genomic_DNA"/>
</dbReference>
<evidence type="ECO:0000256" key="2">
    <source>
        <dbReference type="ARBA" id="ARBA00022448"/>
    </source>
</evidence>
<evidence type="ECO:0000313" key="9">
    <source>
        <dbReference type="Proteomes" id="UP000700212"/>
    </source>
</evidence>
<proteinExistence type="predicted"/>
<feature type="transmembrane region" description="Helical" evidence="6">
    <location>
        <begin position="135"/>
        <end position="156"/>
    </location>
</feature>
<name>A0A921T4F8_9BACL</name>
<dbReference type="Gene3D" id="1.20.1250.20">
    <property type="entry name" value="MFS general substrate transporter like domains"/>
    <property type="match status" value="2"/>
</dbReference>
<dbReference type="GO" id="GO:0022857">
    <property type="term" value="F:transmembrane transporter activity"/>
    <property type="evidence" value="ECO:0007669"/>
    <property type="project" value="InterPro"/>
</dbReference>
<feature type="transmembrane region" description="Helical" evidence="6">
    <location>
        <begin position="271"/>
        <end position="290"/>
    </location>
</feature>
<keyword evidence="5 6" id="KW-0472">Membrane</keyword>
<evidence type="ECO:0000256" key="6">
    <source>
        <dbReference type="SAM" id="Phobius"/>
    </source>
</evidence>
<feature type="transmembrane region" description="Helical" evidence="6">
    <location>
        <begin position="362"/>
        <end position="381"/>
    </location>
</feature>
<keyword evidence="2" id="KW-0813">Transport</keyword>
<dbReference type="Pfam" id="PF07690">
    <property type="entry name" value="MFS_1"/>
    <property type="match status" value="1"/>
</dbReference>
<dbReference type="GO" id="GO:0005886">
    <property type="term" value="C:plasma membrane"/>
    <property type="evidence" value="ECO:0007669"/>
    <property type="project" value="UniProtKB-SubCell"/>
</dbReference>
<dbReference type="AlphaFoldDB" id="A0A921T4F8"/>
<feature type="transmembrane region" description="Helical" evidence="6">
    <location>
        <begin position="331"/>
        <end position="350"/>
    </location>
</feature>
<dbReference type="InterPro" id="IPR036259">
    <property type="entry name" value="MFS_trans_sf"/>
</dbReference>
<feature type="transmembrane region" description="Helical" evidence="6">
    <location>
        <begin position="100"/>
        <end position="123"/>
    </location>
</feature>
<evidence type="ECO:0000256" key="4">
    <source>
        <dbReference type="ARBA" id="ARBA00022989"/>
    </source>
</evidence>
<evidence type="ECO:0000256" key="3">
    <source>
        <dbReference type="ARBA" id="ARBA00022692"/>
    </source>
</evidence>
<feature type="domain" description="Major facilitator superfamily (MFS) profile" evidence="7">
    <location>
        <begin position="8"/>
        <end position="386"/>
    </location>
</feature>
<evidence type="ECO:0000256" key="1">
    <source>
        <dbReference type="ARBA" id="ARBA00004651"/>
    </source>
</evidence>
<feature type="transmembrane region" description="Helical" evidence="6">
    <location>
        <begin position="49"/>
        <end position="69"/>
    </location>
</feature>
<sequence>MKRKTTPSQLLWLIAIFFVAVNLRPIITSIGPLFNVLLDELPSTNTKVSLLTSIPVFCMGLFAPLAFPLTRKFPTIIMPMLLAMIAIATILRAILPTYSILLLTSFIAGTAIAIIGPIMNARIKAQFKERTASALGVYSFGIGVGATLSASFSFAIYEQTSWSIALGSWGVLGIIAVVLWVAIAGEETLTQIAPQETARNPWRQKEAWLILLFFGLQTALFFSFMTWLSPLAVAQGFSLQEAGYLLMAFSAIQMLGNLAIPWLVERYFTPIIWLTFLSSLTLIGLLLFALTSGVWLWLGVLLIGLMLSGLFPLGLLLPLNAAKNDTEANTWSSMVLSGGFMLSAILPLLIGLVIDQTNQPSLAYVIFGSIIIIMQLIIWALSRTTKGFNS</sequence>
<dbReference type="SUPFAM" id="SSF103473">
    <property type="entry name" value="MFS general substrate transporter"/>
    <property type="match status" value="1"/>
</dbReference>
<keyword evidence="3 6" id="KW-0812">Transmembrane</keyword>
<feature type="transmembrane region" description="Helical" evidence="6">
    <location>
        <begin position="296"/>
        <end position="319"/>
    </location>
</feature>
<dbReference type="PANTHER" id="PTHR23523">
    <property type="match status" value="1"/>
</dbReference>